<keyword evidence="2" id="KW-0547">Nucleotide-binding</keyword>
<evidence type="ECO:0000256" key="3">
    <source>
        <dbReference type="ARBA" id="ARBA00022840"/>
    </source>
</evidence>
<reference evidence="5 6" key="1">
    <citation type="submission" date="2023-08" db="EMBL/GenBank/DDBJ databases">
        <title>Implementing the SeqCode for naming new Mesorhizobium species isolated from Vachellia karroo root nodules.</title>
        <authorList>
            <person name="Van Lill M."/>
        </authorList>
    </citation>
    <scope>NUCLEOTIDE SEQUENCE [LARGE SCALE GENOMIC DNA]</scope>
    <source>
        <strain evidence="5 6">MSK 1335</strain>
    </source>
</reference>
<keyword evidence="6" id="KW-1185">Reference proteome</keyword>
<proteinExistence type="inferred from homology"/>
<feature type="domain" description="Thymidylate kinase-like" evidence="4">
    <location>
        <begin position="23"/>
        <end position="163"/>
    </location>
</feature>
<evidence type="ECO:0000256" key="1">
    <source>
        <dbReference type="ARBA" id="ARBA00009776"/>
    </source>
</evidence>
<dbReference type="Pfam" id="PF02223">
    <property type="entry name" value="Thymidylate_kin"/>
    <property type="match status" value="1"/>
</dbReference>
<name>A0ABU4ZRY6_9HYPH</name>
<dbReference type="Gene3D" id="3.40.50.300">
    <property type="entry name" value="P-loop containing nucleotide triphosphate hydrolases"/>
    <property type="match status" value="1"/>
</dbReference>
<dbReference type="InterPro" id="IPR039430">
    <property type="entry name" value="Thymidylate_kin-like_dom"/>
</dbReference>
<protein>
    <recommendedName>
        <fullName evidence="4">Thymidylate kinase-like domain-containing protein</fullName>
    </recommendedName>
</protein>
<dbReference type="Proteomes" id="UP001276840">
    <property type="component" value="Unassembled WGS sequence"/>
</dbReference>
<dbReference type="InterPro" id="IPR027417">
    <property type="entry name" value="P-loop_NTPase"/>
</dbReference>
<keyword evidence="3" id="KW-0067">ATP-binding</keyword>
<sequence length="214" mass="23624">MGESEHQTQRRLPQPRTGRLVVLEGPNEVGKTTISQALAHWLNERGTRSEVHSFPGRSPGSLGLHVHRLHHTPREFDVQGVSPTALQALHVAAHLDAIESIILPKLGSGINVILDRYWWSTVAYGTAAGVSKRLLESLISTELIAWGGQVPTLVVVLDRDTSVLRVEQTSFIGAVREQYRNLVQSENRRYPTYIVNNDGTVENTTAKIASLLEA</sequence>
<gene>
    <name evidence="5" type="ORF">RFM68_24960</name>
</gene>
<evidence type="ECO:0000313" key="5">
    <source>
        <dbReference type="EMBL" id="MDX8527755.1"/>
    </source>
</evidence>
<evidence type="ECO:0000313" key="6">
    <source>
        <dbReference type="Proteomes" id="UP001276840"/>
    </source>
</evidence>
<evidence type="ECO:0000259" key="4">
    <source>
        <dbReference type="Pfam" id="PF02223"/>
    </source>
</evidence>
<dbReference type="EMBL" id="JAVIJF010000020">
    <property type="protein sequence ID" value="MDX8527755.1"/>
    <property type="molecule type" value="Genomic_DNA"/>
</dbReference>
<dbReference type="PANTHER" id="PTHR10344">
    <property type="entry name" value="THYMIDYLATE KINASE"/>
    <property type="match status" value="1"/>
</dbReference>
<dbReference type="PANTHER" id="PTHR10344:SF4">
    <property type="entry name" value="UMP-CMP KINASE 2, MITOCHONDRIAL"/>
    <property type="match status" value="1"/>
</dbReference>
<accession>A0ABU4ZRY6</accession>
<dbReference type="RefSeq" id="WP_320235704.1">
    <property type="nucleotide sequence ID" value="NZ_JAVIJF010000020.1"/>
</dbReference>
<comment type="caution">
    <text evidence="5">The sequence shown here is derived from an EMBL/GenBank/DDBJ whole genome shotgun (WGS) entry which is preliminary data.</text>
</comment>
<evidence type="ECO:0000256" key="2">
    <source>
        <dbReference type="ARBA" id="ARBA00022741"/>
    </source>
</evidence>
<comment type="similarity">
    <text evidence="1">Belongs to the thymidylate kinase family.</text>
</comment>
<organism evidence="5 6">
    <name type="scientific">Mesorhizobium montanum</name>
    <dbReference type="NCBI Taxonomy" id="3072323"/>
    <lineage>
        <taxon>Bacteria</taxon>
        <taxon>Pseudomonadati</taxon>
        <taxon>Pseudomonadota</taxon>
        <taxon>Alphaproteobacteria</taxon>
        <taxon>Hyphomicrobiales</taxon>
        <taxon>Phyllobacteriaceae</taxon>
        <taxon>Mesorhizobium</taxon>
    </lineage>
</organism>
<dbReference type="SUPFAM" id="SSF52540">
    <property type="entry name" value="P-loop containing nucleoside triphosphate hydrolases"/>
    <property type="match status" value="1"/>
</dbReference>